<sequence>MTTDTSLISAGVFIVTRQRLIIAALLITAIGVFFISGAHQWFTLETIKAYQSDFQTAFTQNPWQVAGIFFAVYVVITALSLPGATLMTLLGGALFGLGWGLLIVSFASTMGATLAFLLSRFLFRGPIEKRFPRQFASVNRGVERDGALYLFTLRLVPVFPFFMINLVMGLTRIKTVTFYGVSQLAMLPGTAIYVNAGGQLGELESLGGILSPTLIASFLLLAIFPWIARRIVQLVQKRKAYKGFTRPAGFDYDIVVIGGGSAGLVTSYIASAVNAKVALVEKHKMGGDCLNTGCVPSKALIRAARAAHEVRTAHRFGVTASEPQVDFAKVMGHVHQSISDIEPHDSIERYNGLGVEVYQEHARLISPWEIQVGDKILTARHIVLATGARPRVPSLPGIKSAPVLTSENLWSLTELPKRLVVLGGGAIGCELSQSFARLGSQVTLVEGVSQLLGREDPEVGELIESTLAGEGVSVMTDARALEVLNGETGYQLVVEHDGDRKILPLDYLLVSAGRQANVEGLGLEALGITTTQAGPLELNERLQTRLPNIWACGDLAGPYQLTHAAAHQAWHAAVNALFGELKSFAVDYRYMPAVTYVQPEVARVGLNEKEANAQSIAFEVTRYAMGESDRAIAEGATQGFIKVLTVPGRDKILGATIVAENAGEWLGEFTLAMKHGLGLNKLLGTIHPYPTLGEAAKATAGVWKNAHKPERVLALLKHYFNWRRGDSSAKKIDT</sequence>
<feature type="domain" description="VTT" evidence="13">
    <location>
        <begin position="85"/>
        <end position="197"/>
    </location>
</feature>
<dbReference type="GO" id="GO:0050660">
    <property type="term" value="F:flavin adenine dinucleotide binding"/>
    <property type="evidence" value="ECO:0007669"/>
    <property type="project" value="TreeGrafter"/>
</dbReference>
<dbReference type="GO" id="GO:0016668">
    <property type="term" value="F:oxidoreductase activity, acting on a sulfur group of donors, NAD(P) as acceptor"/>
    <property type="evidence" value="ECO:0007669"/>
    <property type="project" value="InterPro"/>
</dbReference>
<feature type="domain" description="FAD/NAD(P)-binding" evidence="12">
    <location>
        <begin position="252"/>
        <end position="569"/>
    </location>
</feature>
<evidence type="ECO:0000256" key="4">
    <source>
        <dbReference type="ARBA" id="ARBA00022827"/>
    </source>
</evidence>
<accession>L9U635</accession>
<evidence type="ECO:0000256" key="9">
    <source>
        <dbReference type="RuleBase" id="RU003691"/>
    </source>
</evidence>
<comment type="cofactor">
    <cofactor evidence="1">
        <name>FAD</name>
        <dbReference type="ChEBI" id="CHEBI:57692"/>
    </cofactor>
</comment>
<dbReference type="Pfam" id="PF07992">
    <property type="entry name" value="Pyr_redox_2"/>
    <property type="match status" value="1"/>
</dbReference>
<dbReference type="PRINTS" id="PR00411">
    <property type="entry name" value="PNDRDTASEI"/>
</dbReference>
<dbReference type="Gene3D" id="3.30.390.30">
    <property type="match status" value="1"/>
</dbReference>
<gene>
    <name evidence="14" type="ORF">HALTITAN_3071</name>
</gene>
<dbReference type="InterPro" id="IPR023753">
    <property type="entry name" value="FAD/NAD-binding_dom"/>
</dbReference>
<keyword evidence="5" id="KW-0521">NADP</keyword>
<dbReference type="Pfam" id="PF02852">
    <property type="entry name" value="Pyr_redox_dim"/>
    <property type="match status" value="1"/>
</dbReference>
<keyword evidence="8 9" id="KW-0676">Redox-active center</keyword>
<dbReference type="FunFam" id="3.30.390.30:FF:000001">
    <property type="entry name" value="Dihydrolipoyl dehydrogenase"/>
    <property type="match status" value="1"/>
</dbReference>
<dbReference type="AlphaFoldDB" id="L9U635"/>
<dbReference type="InterPro" id="IPR036188">
    <property type="entry name" value="FAD/NAD-bd_sf"/>
</dbReference>
<dbReference type="Gene3D" id="3.50.50.60">
    <property type="entry name" value="FAD/NAD(P)-binding domain"/>
    <property type="match status" value="2"/>
</dbReference>
<dbReference type="PROSITE" id="PS00076">
    <property type="entry name" value="PYRIDINE_REDOX_1"/>
    <property type="match status" value="1"/>
</dbReference>
<evidence type="ECO:0000259" key="12">
    <source>
        <dbReference type="Pfam" id="PF07992"/>
    </source>
</evidence>
<dbReference type="PANTHER" id="PTHR43014">
    <property type="entry name" value="MERCURIC REDUCTASE"/>
    <property type="match status" value="1"/>
</dbReference>
<keyword evidence="6 9" id="KW-0560">Oxidoreductase</keyword>
<evidence type="ECO:0000256" key="6">
    <source>
        <dbReference type="ARBA" id="ARBA00023002"/>
    </source>
</evidence>
<dbReference type="EMBL" id="AOPO01000022">
    <property type="protein sequence ID" value="ELY20277.1"/>
    <property type="molecule type" value="Genomic_DNA"/>
</dbReference>
<keyword evidence="7" id="KW-1015">Disulfide bond</keyword>
<feature type="transmembrane region" description="Helical" evidence="10">
    <location>
        <begin position="146"/>
        <end position="164"/>
    </location>
</feature>
<feature type="transmembrane region" description="Helical" evidence="10">
    <location>
        <begin position="249"/>
        <end position="270"/>
    </location>
</feature>
<organism evidence="14 15">
    <name type="scientific">Vreelandella titanicae BH1</name>
    <dbReference type="NCBI Taxonomy" id="1204738"/>
    <lineage>
        <taxon>Bacteria</taxon>
        <taxon>Pseudomonadati</taxon>
        <taxon>Pseudomonadota</taxon>
        <taxon>Gammaproteobacteria</taxon>
        <taxon>Oceanospirillales</taxon>
        <taxon>Halomonadaceae</taxon>
        <taxon>Vreelandella</taxon>
    </lineage>
</organism>
<keyword evidence="10" id="KW-1133">Transmembrane helix</keyword>
<dbReference type="SUPFAM" id="SSF51905">
    <property type="entry name" value="FAD/NAD(P)-binding domain"/>
    <property type="match status" value="1"/>
</dbReference>
<keyword evidence="4 9" id="KW-0274">FAD</keyword>
<evidence type="ECO:0000256" key="7">
    <source>
        <dbReference type="ARBA" id="ARBA00023157"/>
    </source>
</evidence>
<keyword evidence="10" id="KW-0812">Transmembrane</keyword>
<feature type="transmembrane region" description="Helical" evidence="10">
    <location>
        <begin position="206"/>
        <end position="228"/>
    </location>
</feature>
<dbReference type="InterPro" id="IPR032816">
    <property type="entry name" value="VTT_dom"/>
</dbReference>
<dbReference type="InterPro" id="IPR004099">
    <property type="entry name" value="Pyr_nucl-diS_OxRdtase_dimer"/>
</dbReference>
<dbReference type="Proteomes" id="UP000011651">
    <property type="component" value="Unassembled WGS sequence"/>
</dbReference>
<keyword evidence="10" id="KW-0472">Membrane</keyword>
<dbReference type="GO" id="GO:0005886">
    <property type="term" value="C:plasma membrane"/>
    <property type="evidence" value="ECO:0007669"/>
    <property type="project" value="UniProtKB-ARBA"/>
</dbReference>
<dbReference type="PANTHER" id="PTHR43014:SF2">
    <property type="entry name" value="MERCURIC REDUCTASE"/>
    <property type="match status" value="1"/>
</dbReference>
<feature type="transmembrane region" description="Helical" evidence="10">
    <location>
        <begin position="62"/>
        <end position="81"/>
    </location>
</feature>
<evidence type="ECO:0000313" key="14">
    <source>
        <dbReference type="EMBL" id="ELY20277.1"/>
    </source>
</evidence>
<feature type="transmembrane region" description="Helical" evidence="10">
    <location>
        <begin position="20"/>
        <end position="42"/>
    </location>
</feature>
<evidence type="ECO:0000259" key="11">
    <source>
        <dbReference type="Pfam" id="PF02852"/>
    </source>
</evidence>
<dbReference type="Pfam" id="PF09335">
    <property type="entry name" value="VTT_dom"/>
    <property type="match status" value="1"/>
</dbReference>
<feature type="transmembrane region" description="Helical" evidence="10">
    <location>
        <begin position="93"/>
        <end position="118"/>
    </location>
</feature>
<evidence type="ECO:0000256" key="1">
    <source>
        <dbReference type="ARBA" id="ARBA00001974"/>
    </source>
</evidence>
<evidence type="ECO:0000256" key="10">
    <source>
        <dbReference type="SAM" id="Phobius"/>
    </source>
</evidence>
<dbReference type="InterPro" id="IPR016156">
    <property type="entry name" value="FAD/NAD-linked_Rdtase_dimer_sf"/>
</dbReference>
<reference evidence="14 15" key="1">
    <citation type="journal article" date="2013" name="Genome Announc.">
        <title>Draft Genome of the Marine Gammaproteobacterium Halomonas titanicae.</title>
        <authorList>
            <person name="Sanchez-Porro C."/>
            <person name="de la Haba R.R."/>
            <person name="Cruz-Hernandez N."/>
            <person name="Gonzalez J.M."/>
            <person name="Reyes-Guirao C."/>
            <person name="Navarro-Sampedro L."/>
            <person name="Carballo M."/>
            <person name="Ventosa A."/>
        </authorList>
    </citation>
    <scope>NUCLEOTIDE SEQUENCE [LARGE SCALE GENOMIC DNA]</scope>
    <source>
        <strain evidence="14 15">BH1</strain>
    </source>
</reference>
<proteinExistence type="inferred from homology"/>
<evidence type="ECO:0000256" key="8">
    <source>
        <dbReference type="ARBA" id="ARBA00023284"/>
    </source>
</evidence>
<name>L9U635_9GAMM</name>
<comment type="similarity">
    <text evidence="2 9">Belongs to the class-I pyridine nucleotide-disulfide oxidoreductase family.</text>
</comment>
<protein>
    <submittedName>
        <fullName evidence="14">FAD-dependent pyridine nucleotide-disulfide oxidoreductase</fullName>
    </submittedName>
</protein>
<feature type="transmembrane region" description="Helical" evidence="10">
    <location>
        <begin position="176"/>
        <end position="194"/>
    </location>
</feature>
<dbReference type="PATRIC" id="fig|1204738.3.peg.4605"/>
<evidence type="ECO:0000259" key="13">
    <source>
        <dbReference type="Pfam" id="PF09335"/>
    </source>
</evidence>
<comment type="caution">
    <text evidence="14">The sequence shown here is derived from an EMBL/GenBank/DDBJ whole genome shotgun (WGS) entry which is preliminary data.</text>
</comment>
<evidence type="ECO:0000313" key="15">
    <source>
        <dbReference type="Proteomes" id="UP000011651"/>
    </source>
</evidence>
<dbReference type="GO" id="GO:0003955">
    <property type="term" value="F:NAD(P)H dehydrogenase (quinone) activity"/>
    <property type="evidence" value="ECO:0007669"/>
    <property type="project" value="TreeGrafter"/>
</dbReference>
<feature type="domain" description="Pyridine nucleotide-disulphide oxidoreductase dimerisation" evidence="11">
    <location>
        <begin position="591"/>
        <end position="697"/>
    </location>
</feature>
<dbReference type="PRINTS" id="PR00368">
    <property type="entry name" value="FADPNR"/>
</dbReference>
<dbReference type="SUPFAM" id="SSF55424">
    <property type="entry name" value="FAD/NAD-linked reductases, dimerisation (C-terminal) domain"/>
    <property type="match status" value="1"/>
</dbReference>
<dbReference type="InterPro" id="IPR012999">
    <property type="entry name" value="Pyr_OxRdtase_I_AS"/>
</dbReference>
<evidence type="ECO:0000256" key="2">
    <source>
        <dbReference type="ARBA" id="ARBA00007532"/>
    </source>
</evidence>
<evidence type="ECO:0000256" key="3">
    <source>
        <dbReference type="ARBA" id="ARBA00022630"/>
    </source>
</evidence>
<keyword evidence="3 9" id="KW-0285">Flavoprotein</keyword>
<evidence type="ECO:0000256" key="5">
    <source>
        <dbReference type="ARBA" id="ARBA00022857"/>
    </source>
</evidence>